<dbReference type="SUPFAM" id="SSF53448">
    <property type="entry name" value="Nucleotide-diphospho-sugar transferases"/>
    <property type="match status" value="1"/>
</dbReference>
<sequence>MNVCIIPARGGSKRIPRKNIKNFCGKPIIAYAIEAAITSGCFDQVIVSTDDQEIAEVARKFGAKTPFIRPAELSDDHCGTLEVINHAINWLAEAGTPANYVCTLYGTSPFVKAESLKKALSILTSQTEKIYCFGVCEYPVPIQQAFSISDKQKIAMFEPDSFGIRTQDLTPAYFDAGQFYWGTAQGFLSEKCMFSDAAIPYILPKYEVHDIDNNDDWILAEAMYVALEKIALENTP</sequence>
<dbReference type="NCBIfam" id="TIGR03584">
    <property type="entry name" value="PseF"/>
    <property type="match status" value="1"/>
</dbReference>
<dbReference type="Proteomes" id="UP000315303">
    <property type="component" value="Unassembled WGS sequence"/>
</dbReference>
<dbReference type="CDD" id="cd02513">
    <property type="entry name" value="CMP-NeuAc_Synthase"/>
    <property type="match status" value="1"/>
</dbReference>
<dbReference type="GO" id="GO:0008781">
    <property type="term" value="F:N-acylneuraminate cytidylyltransferase activity"/>
    <property type="evidence" value="ECO:0007669"/>
    <property type="project" value="TreeGrafter"/>
</dbReference>
<name>A0A502L0D9_9GAMM</name>
<dbReference type="Pfam" id="PF02348">
    <property type="entry name" value="CTP_transf_3"/>
    <property type="match status" value="1"/>
</dbReference>
<dbReference type="RefSeq" id="WP_140602437.1">
    <property type="nucleotide sequence ID" value="NZ_SAWY01000009.1"/>
</dbReference>
<dbReference type="EC" id="2.7.7.81" evidence="1"/>
<keyword evidence="2" id="KW-1185">Reference proteome</keyword>
<protein>
    <submittedName>
        <fullName evidence="1">Pseudaminic acid cytidylyltransferase</fullName>
        <ecNumber evidence="1">2.7.7.81</ecNumber>
    </submittedName>
</protein>
<keyword evidence="1" id="KW-0808">Transferase</keyword>
<dbReference type="AlphaFoldDB" id="A0A502L0D9"/>
<dbReference type="InterPro" id="IPR050793">
    <property type="entry name" value="CMP-NeuNAc_synthase"/>
</dbReference>
<dbReference type="InterPro" id="IPR029044">
    <property type="entry name" value="Nucleotide-diphossugar_trans"/>
</dbReference>
<dbReference type="PANTHER" id="PTHR21485">
    <property type="entry name" value="HAD SUPERFAMILY MEMBERS CMAS AND KDSC"/>
    <property type="match status" value="1"/>
</dbReference>
<dbReference type="InterPro" id="IPR003329">
    <property type="entry name" value="Cytidylyl_trans"/>
</dbReference>
<dbReference type="Gene3D" id="3.90.550.10">
    <property type="entry name" value="Spore Coat Polysaccharide Biosynthesis Protein SpsA, Chain A"/>
    <property type="match status" value="1"/>
</dbReference>
<reference evidence="1 2" key="1">
    <citation type="submission" date="2019-01" db="EMBL/GenBank/DDBJ databases">
        <title>Litorilituus lipolytica sp. nov., isolated from intertidal sand of the Yellow Sea in China.</title>
        <authorList>
            <person name="Liu A."/>
        </authorList>
    </citation>
    <scope>NUCLEOTIDE SEQUENCE [LARGE SCALE GENOMIC DNA]</scope>
    <source>
        <strain evidence="1 2">RZ04</strain>
    </source>
</reference>
<gene>
    <name evidence="1" type="primary">pseF</name>
    <name evidence="1" type="ORF">EPA86_05610</name>
</gene>
<proteinExistence type="predicted"/>
<organism evidence="1 2">
    <name type="scientific">Litorilituus lipolyticus</name>
    <dbReference type="NCBI Taxonomy" id="2491017"/>
    <lineage>
        <taxon>Bacteria</taxon>
        <taxon>Pseudomonadati</taxon>
        <taxon>Pseudomonadota</taxon>
        <taxon>Gammaproteobacteria</taxon>
        <taxon>Alteromonadales</taxon>
        <taxon>Colwelliaceae</taxon>
        <taxon>Litorilituus</taxon>
    </lineage>
</organism>
<evidence type="ECO:0000313" key="1">
    <source>
        <dbReference type="EMBL" id="TPH17156.1"/>
    </source>
</evidence>
<dbReference type="PANTHER" id="PTHR21485:SF6">
    <property type="entry name" value="N-ACYLNEURAMINATE CYTIDYLYLTRANSFERASE-RELATED"/>
    <property type="match status" value="1"/>
</dbReference>
<dbReference type="EMBL" id="SAWY01000009">
    <property type="protein sequence ID" value="TPH17156.1"/>
    <property type="molecule type" value="Genomic_DNA"/>
</dbReference>
<keyword evidence="1" id="KW-0548">Nucleotidyltransferase</keyword>
<evidence type="ECO:0000313" key="2">
    <source>
        <dbReference type="Proteomes" id="UP000315303"/>
    </source>
</evidence>
<comment type="caution">
    <text evidence="1">The sequence shown here is derived from an EMBL/GenBank/DDBJ whole genome shotgun (WGS) entry which is preliminary data.</text>
</comment>
<dbReference type="OrthoDB" id="9805604at2"/>
<dbReference type="InterPro" id="IPR020039">
    <property type="entry name" value="PseF"/>
</dbReference>
<accession>A0A502L0D9</accession>